<organism evidence="1 2">
    <name type="scientific">Amycolatopsis tolypomycina</name>
    <dbReference type="NCBI Taxonomy" id="208445"/>
    <lineage>
        <taxon>Bacteria</taxon>
        <taxon>Bacillati</taxon>
        <taxon>Actinomycetota</taxon>
        <taxon>Actinomycetes</taxon>
        <taxon>Pseudonocardiales</taxon>
        <taxon>Pseudonocardiaceae</taxon>
        <taxon>Amycolatopsis</taxon>
    </lineage>
</organism>
<name>A0A1H4NZA6_9PSEU</name>
<sequence length="96" mass="10246">MNRIESAAQHLAPGTELEPLMPVEPLSCAVAVWRAVTRLATAERATAEREFARAIAQGSPDLGHIGFYPAVDLVRHSAPSEGASLMQLVNAIEAQL</sequence>
<evidence type="ECO:0000313" key="1">
    <source>
        <dbReference type="EMBL" id="SEC00551.1"/>
    </source>
</evidence>
<dbReference type="AlphaFoldDB" id="A0A1H4NZA6"/>
<protein>
    <submittedName>
        <fullName evidence="1">Uncharacterized protein</fullName>
    </submittedName>
</protein>
<accession>A0A1H4NZA6</accession>
<proteinExistence type="predicted"/>
<dbReference type="EMBL" id="FNSO01000004">
    <property type="protein sequence ID" value="SEC00551.1"/>
    <property type="molecule type" value="Genomic_DNA"/>
</dbReference>
<reference evidence="2" key="1">
    <citation type="submission" date="2016-10" db="EMBL/GenBank/DDBJ databases">
        <authorList>
            <person name="Varghese N."/>
            <person name="Submissions S."/>
        </authorList>
    </citation>
    <scope>NUCLEOTIDE SEQUENCE [LARGE SCALE GENOMIC DNA]</scope>
    <source>
        <strain evidence="2">DSM 44544</strain>
    </source>
</reference>
<dbReference type="Proteomes" id="UP000199622">
    <property type="component" value="Unassembled WGS sequence"/>
</dbReference>
<dbReference type="OrthoDB" id="9850080at2"/>
<gene>
    <name evidence="1" type="ORF">SAMN04489727_2210</name>
</gene>
<evidence type="ECO:0000313" key="2">
    <source>
        <dbReference type="Proteomes" id="UP000199622"/>
    </source>
</evidence>
<keyword evidence="2" id="KW-1185">Reference proteome</keyword>
<dbReference type="RefSeq" id="WP_091305990.1">
    <property type="nucleotide sequence ID" value="NZ_FNSO01000004.1"/>
</dbReference>